<gene>
    <name evidence="1" type="ORF">KCG54_10100</name>
</gene>
<evidence type="ECO:0000313" key="2">
    <source>
        <dbReference type="Proteomes" id="UP001057296"/>
    </source>
</evidence>
<protein>
    <submittedName>
        <fullName evidence="1">Uncharacterized protein</fullName>
    </submittedName>
</protein>
<organism evidence="1 2">
    <name type="scientific">Neisseria subflava</name>
    <dbReference type="NCBI Taxonomy" id="28449"/>
    <lineage>
        <taxon>Bacteria</taxon>
        <taxon>Pseudomonadati</taxon>
        <taxon>Pseudomonadota</taxon>
        <taxon>Betaproteobacteria</taxon>
        <taxon>Neisseriales</taxon>
        <taxon>Neisseriaceae</taxon>
        <taxon>Neisseria</taxon>
    </lineage>
</organism>
<dbReference type="RefSeq" id="WP_254324095.1">
    <property type="nucleotide sequence ID" value="NZ_CP073115.1"/>
</dbReference>
<dbReference type="EMBL" id="CP073115">
    <property type="protein sequence ID" value="UTG69515.1"/>
    <property type="molecule type" value="Genomic_DNA"/>
</dbReference>
<dbReference type="AlphaFoldDB" id="A0A9X9N173"/>
<evidence type="ECO:0000313" key="1">
    <source>
        <dbReference type="EMBL" id="UTG69515.1"/>
    </source>
</evidence>
<dbReference type="Proteomes" id="UP001057296">
    <property type="component" value="Chromosome"/>
</dbReference>
<proteinExistence type="predicted"/>
<name>A0A9X9N173_NEISU</name>
<accession>A0A9X9N173</accession>
<sequence length="239" mass="28131">MYRIGFVFLFFYLYFIYFSDMKGDHQDLLAYSSEKVSVKDKLDNGIYFLYKKCNLSFNKCHELQADRHNDSYYLSGNQEPNEERMYIYVRDSLIIMYSLIYYDEEMIPTIIWSELKRDGNSPFTYTISKNTTVFGLNDDGDINNFYVSNTNGHDNSIVKIGDTPKGKEYYLNQKVSFRLVKGSDFSIDCKKYLNDMKKLNVEDKASFGGILEMACDTDSFFRNTAKYGEKRSIYFKKLE</sequence>
<reference evidence="1" key="1">
    <citation type="submission" date="2021-04" db="EMBL/GenBank/DDBJ databases">
        <title>Characterizing Neisseria spp. as novel respiratory pathobionts in bronchiectasis.</title>
        <authorList>
            <person name="Li L."/>
            <person name="Mac Aogain M."/>
            <person name="Xu T."/>
            <person name="Jaggi T.K."/>
            <person name="Chan L.Y."/>
            <person name="Keir H.R."/>
            <person name="Dicker A.J."/>
            <person name="Qu J."/>
            <person name="Liu Y."/>
            <person name="Chen H.S."/>
            <person name="Koh M.S."/>
            <person name="Ong T.H."/>
            <person name="Lim A.Y.H."/>
            <person name="Abisheganaden J."/>
            <person name="Low T.B."/>
            <person name="Oliver B.G."/>
            <person name="Tan N.S."/>
            <person name="Fang M."/>
            <person name="Chalmers J.D."/>
            <person name="Chotirmall S.H."/>
        </authorList>
    </citation>
    <scope>NUCLEOTIDE SEQUENCE</scope>
    <source>
        <strain evidence="1">TT0077</strain>
    </source>
</reference>